<sequence length="308" mass="32928">MVGSSQDHGIMRRAALTSLLLVGVGLVAMVLVAQNDSKSTLLTVIGSWAADHSSSAGSKLQITHNLLSAVEERKDETSFYSGEANKDIGKSSTTRTKSVASNMLKVQQSTFSSGSAMQMLPQVNVANPSQFIQSGTKSASKGSNSKPESNSDHFYHPQAIREVQEAVVEHEGRKPVGKVTIGSWAADHPKTTQSLQQGRVLDHLHKVAVVQALSAKAVVPENNIQQLVNNAGMQQPRVVKSPAIGSWAFDHSSLHQVVEDAKQKALQALKSNSACCSICIDSVSADKFYHTPDVSEIATAIVSHDHTK</sequence>
<dbReference type="EMBL" id="HBKN01002844">
    <property type="protein sequence ID" value="CAE2193103.1"/>
    <property type="molecule type" value="Transcribed_RNA"/>
</dbReference>
<feature type="compositionally biased region" description="Polar residues" evidence="1">
    <location>
        <begin position="132"/>
        <end position="148"/>
    </location>
</feature>
<keyword evidence="2" id="KW-1133">Transmembrane helix</keyword>
<evidence type="ECO:0000313" key="3">
    <source>
        <dbReference type="EMBL" id="CAE2193103.1"/>
    </source>
</evidence>
<name>A0A7S4HB20_GUITH</name>
<evidence type="ECO:0000256" key="2">
    <source>
        <dbReference type="SAM" id="Phobius"/>
    </source>
</evidence>
<dbReference type="AlphaFoldDB" id="A0A7S4HB20"/>
<organism evidence="3">
    <name type="scientific">Guillardia theta</name>
    <name type="common">Cryptophyte</name>
    <name type="synonym">Cryptomonas phi</name>
    <dbReference type="NCBI Taxonomy" id="55529"/>
    <lineage>
        <taxon>Eukaryota</taxon>
        <taxon>Cryptophyceae</taxon>
        <taxon>Pyrenomonadales</taxon>
        <taxon>Geminigeraceae</taxon>
        <taxon>Guillardia</taxon>
    </lineage>
</organism>
<feature type="region of interest" description="Disordered" evidence="1">
    <location>
        <begin position="78"/>
        <end position="99"/>
    </location>
</feature>
<reference evidence="3" key="1">
    <citation type="submission" date="2021-01" db="EMBL/GenBank/DDBJ databases">
        <authorList>
            <person name="Corre E."/>
            <person name="Pelletier E."/>
            <person name="Niang G."/>
            <person name="Scheremetjew M."/>
            <person name="Finn R."/>
            <person name="Kale V."/>
            <person name="Holt S."/>
            <person name="Cochrane G."/>
            <person name="Meng A."/>
            <person name="Brown T."/>
            <person name="Cohen L."/>
        </authorList>
    </citation>
    <scope>NUCLEOTIDE SEQUENCE</scope>
    <source>
        <strain evidence="3">CCMP 2712</strain>
    </source>
</reference>
<feature type="compositionally biased region" description="Polar residues" evidence="1">
    <location>
        <begin position="90"/>
        <end position="99"/>
    </location>
</feature>
<feature type="transmembrane region" description="Helical" evidence="2">
    <location>
        <begin position="14"/>
        <end position="33"/>
    </location>
</feature>
<feature type="region of interest" description="Disordered" evidence="1">
    <location>
        <begin position="132"/>
        <end position="154"/>
    </location>
</feature>
<evidence type="ECO:0000256" key="1">
    <source>
        <dbReference type="SAM" id="MobiDB-lite"/>
    </source>
</evidence>
<proteinExistence type="predicted"/>
<keyword evidence="2" id="KW-0812">Transmembrane</keyword>
<accession>A0A7S4HB20</accession>
<gene>
    <name evidence="3" type="ORF">GTHE00462_LOCUS2414</name>
</gene>
<keyword evidence="2" id="KW-0472">Membrane</keyword>
<protein>
    <submittedName>
        <fullName evidence="3">Uncharacterized protein</fullName>
    </submittedName>
</protein>